<keyword evidence="6" id="KW-1185">Reference proteome</keyword>
<evidence type="ECO:0000313" key="6">
    <source>
        <dbReference type="Proteomes" id="UP000242367"/>
    </source>
</evidence>
<evidence type="ECO:0000259" key="4">
    <source>
        <dbReference type="Pfam" id="PF17853"/>
    </source>
</evidence>
<feature type="domain" description="CdaR GGDEF-like" evidence="4">
    <location>
        <begin position="176"/>
        <end position="284"/>
    </location>
</feature>
<comment type="caution">
    <text evidence="5">The sequence shown here is derived from an EMBL/GenBank/DDBJ whole genome shotgun (WGS) entry which is preliminary data.</text>
</comment>
<dbReference type="InterPro" id="IPR051448">
    <property type="entry name" value="CdaR-like_regulators"/>
</dbReference>
<dbReference type="EMBL" id="MTBP01000001">
    <property type="protein sequence ID" value="POM27065.1"/>
    <property type="molecule type" value="Genomic_DNA"/>
</dbReference>
<sequence>MPTARTSLRARIAARLPELTDAVLDRCAAEIPFYRQLPADQLAGDVRDSIARTLDLVLRTQREDRGPDAAELAEIIDVSGRRAADGVPLEAVLAAYHVAAETCWRLLAAEAGPEEMDDFCAIGTHMLRYLRDVVPAVAGAHLHERQQAHSQEREARRALVAALLAGEPAAPLADDAGVVLAPAYAVLVVRLAPDTDDTAARRTARRLQSALGAHRPDALSALTGEGGVILFPAASGALDTVTADLPGLVARIGASLARPVTGAVARAADVAAVPAAHREAAEIADLAQRLGLPPGCHALEDVLLEYQLARPGRGLAGLAAKLRPLDDHPVLLETVRTLVRHGNNRTRAAAHLHVHRNTLDYRLGRVAALTGLDAGDPRDLRVLHAAVTARALAGA</sequence>
<feature type="domain" description="PucR C-terminal helix-turn-helix" evidence="2">
    <location>
        <begin position="331"/>
        <end position="388"/>
    </location>
</feature>
<dbReference type="Pfam" id="PF14361">
    <property type="entry name" value="RsbRD_N"/>
    <property type="match status" value="1"/>
</dbReference>
<dbReference type="Proteomes" id="UP000242367">
    <property type="component" value="Unassembled WGS sequence"/>
</dbReference>
<dbReference type="AlphaFoldDB" id="A0A2P4UPT3"/>
<evidence type="ECO:0000256" key="1">
    <source>
        <dbReference type="ARBA" id="ARBA00006754"/>
    </source>
</evidence>
<dbReference type="Pfam" id="PF17853">
    <property type="entry name" value="GGDEF_2"/>
    <property type="match status" value="1"/>
</dbReference>
<protein>
    <submittedName>
        <fullName evidence="5">Carbohydrate diacid regulator</fullName>
    </submittedName>
</protein>
<dbReference type="InterPro" id="IPR025736">
    <property type="entry name" value="PucR_C-HTH_dom"/>
</dbReference>
<comment type="similarity">
    <text evidence="1">Belongs to the CdaR family.</text>
</comment>
<organism evidence="5 6">
    <name type="scientific">Actinomadura rubteroloni</name>
    <dbReference type="NCBI Taxonomy" id="1926885"/>
    <lineage>
        <taxon>Bacteria</taxon>
        <taxon>Bacillati</taxon>
        <taxon>Actinomycetota</taxon>
        <taxon>Actinomycetes</taxon>
        <taxon>Streptosporangiales</taxon>
        <taxon>Thermomonosporaceae</taxon>
        <taxon>Actinomadura</taxon>
    </lineage>
</organism>
<evidence type="ECO:0000259" key="3">
    <source>
        <dbReference type="Pfam" id="PF14361"/>
    </source>
</evidence>
<reference evidence="5 6" key="1">
    <citation type="journal article" date="2017" name="Chemistry">
        <title>Isolation, Biosynthesis and Chemical Modifications of Rubterolones A-F: Rare Tropolone Alkaloids from Actinomadura sp. 5-2.</title>
        <authorList>
            <person name="Guo H."/>
            <person name="Benndorf R."/>
            <person name="Leichnitz D."/>
            <person name="Klassen J.L."/>
            <person name="Vollmers J."/>
            <person name="Gorls H."/>
            <person name="Steinacker M."/>
            <person name="Weigel C."/>
            <person name="Dahse H.M."/>
            <person name="Kaster A.K."/>
            <person name="de Beer Z.W."/>
            <person name="Poulsen M."/>
            <person name="Beemelmanns C."/>
        </authorList>
    </citation>
    <scope>NUCLEOTIDE SEQUENCE [LARGE SCALE GENOMIC DNA]</scope>
    <source>
        <strain evidence="5 6">5-2</strain>
    </source>
</reference>
<dbReference type="Pfam" id="PF13556">
    <property type="entry name" value="HTH_30"/>
    <property type="match status" value="1"/>
</dbReference>
<proteinExistence type="inferred from homology"/>
<dbReference type="InterPro" id="IPR041522">
    <property type="entry name" value="CdaR_GGDEF"/>
</dbReference>
<gene>
    <name evidence="5" type="primary">cdaR</name>
    <name evidence="5" type="ORF">BTM25_14730</name>
</gene>
<dbReference type="Gene3D" id="1.10.10.2840">
    <property type="entry name" value="PucR C-terminal helix-turn-helix domain"/>
    <property type="match status" value="1"/>
</dbReference>
<dbReference type="PANTHER" id="PTHR33744:SF1">
    <property type="entry name" value="DNA-BINDING TRANSCRIPTIONAL ACTIVATOR ADER"/>
    <property type="match status" value="1"/>
</dbReference>
<name>A0A2P4UPT3_9ACTN</name>
<accession>A0A2P4UPT3</accession>
<evidence type="ECO:0000313" key="5">
    <source>
        <dbReference type="EMBL" id="POM27065.1"/>
    </source>
</evidence>
<dbReference type="RefSeq" id="WP_235828279.1">
    <property type="nucleotide sequence ID" value="NZ_MTBP01000001.1"/>
</dbReference>
<feature type="domain" description="RsbT co-antagonist protein RsbRD N-terminal" evidence="3">
    <location>
        <begin position="17"/>
        <end position="156"/>
    </location>
</feature>
<dbReference type="InterPro" id="IPR042070">
    <property type="entry name" value="PucR_C-HTH_sf"/>
</dbReference>
<dbReference type="InterPro" id="IPR025751">
    <property type="entry name" value="RsbRD_N_dom"/>
</dbReference>
<evidence type="ECO:0000259" key="2">
    <source>
        <dbReference type="Pfam" id="PF13556"/>
    </source>
</evidence>
<dbReference type="PANTHER" id="PTHR33744">
    <property type="entry name" value="CARBOHYDRATE DIACID REGULATOR"/>
    <property type="match status" value="1"/>
</dbReference>